<dbReference type="InterPro" id="IPR013857">
    <property type="entry name" value="NADH-UbQ_OxRdtase-assoc_prot30"/>
</dbReference>
<dbReference type="GeneID" id="106742403"/>
<evidence type="ECO:0000259" key="5">
    <source>
        <dbReference type="Pfam" id="PF08547"/>
    </source>
</evidence>
<keyword evidence="6" id="KW-1185">Reference proteome</keyword>
<dbReference type="GO" id="GO:0051082">
    <property type="term" value="F:unfolded protein binding"/>
    <property type="evidence" value="ECO:0007669"/>
    <property type="project" value="TreeGrafter"/>
</dbReference>
<dbReference type="PANTHER" id="PTHR13194:SF18">
    <property type="entry name" value="COMPLEX I INTERMEDIATE-ASSOCIATED PROTEIN 30, MITOCHONDRIAL"/>
    <property type="match status" value="1"/>
</dbReference>
<evidence type="ECO:0000313" key="6">
    <source>
        <dbReference type="Proteomes" id="UP000515204"/>
    </source>
</evidence>
<organism evidence="6 7">
    <name type="scientific">Dinoponera quadriceps</name>
    <name type="common">South American ant</name>
    <dbReference type="NCBI Taxonomy" id="609295"/>
    <lineage>
        <taxon>Eukaryota</taxon>
        <taxon>Metazoa</taxon>
        <taxon>Ecdysozoa</taxon>
        <taxon>Arthropoda</taxon>
        <taxon>Hexapoda</taxon>
        <taxon>Insecta</taxon>
        <taxon>Pterygota</taxon>
        <taxon>Neoptera</taxon>
        <taxon>Endopterygota</taxon>
        <taxon>Hymenoptera</taxon>
        <taxon>Apocrita</taxon>
        <taxon>Aculeata</taxon>
        <taxon>Formicoidea</taxon>
        <taxon>Formicidae</taxon>
        <taxon>Ponerinae</taxon>
        <taxon>Ponerini</taxon>
        <taxon>Dinoponera</taxon>
    </lineage>
</organism>
<dbReference type="PANTHER" id="PTHR13194">
    <property type="entry name" value="COMPLEX I INTERMEDIATE-ASSOCIATED PROTEIN 30"/>
    <property type="match status" value="1"/>
</dbReference>
<evidence type="ECO:0000256" key="4">
    <source>
        <dbReference type="ARBA" id="ARBA00023186"/>
    </source>
</evidence>
<dbReference type="InterPro" id="IPR039131">
    <property type="entry name" value="NDUFAF1"/>
</dbReference>
<comment type="subcellular location">
    <subcellularLocation>
        <location evidence="1">Mitochondrion</location>
    </subcellularLocation>
</comment>
<feature type="domain" description="NADH:ubiquinone oxidoreductase intermediate-associated protein 30" evidence="5">
    <location>
        <begin position="101"/>
        <end position="270"/>
    </location>
</feature>
<dbReference type="GO" id="GO:0032981">
    <property type="term" value="P:mitochondrial respiratory chain complex I assembly"/>
    <property type="evidence" value="ECO:0007669"/>
    <property type="project" value="TreeGrafter"/>
</dbReference>
<name>A0A6P3WXE9_DINQU</name>
<evidence type="ECO:0000313" key="7">
    <source>
        <dbReference type="RefSeq" id="XP_014470793.1"/>
    </source>
</evidence>
<dbReference type="KEGG" id="dqu:106742403"/>
<gene>
    <name evidence="7" type="primary">LOC106742403</name>
</gene>
<dbReference type="CTD" id="100034914"/>
<dbReference type="GO" id="GO:0005739">
    <property type="term" value="C:mitochondrion"/>
    <property type="evidence" value="ECO:0007669"/>
    <property type="project" value="UniProtKB-SubCell"/>
</dbReference>
<sequence length="297" mass="34917">MSTRILTRILTNVAIGRRKFYTTTNLLTLLERDRKSGYKIVYDRPPVEEDLTVLQRIVKGYGQFKEEFGILMEEVRERLTKDPIVYYRPNEVDVIWRFQGDPKSLDQWVLTCDSDYEEGFSTAKLEMSSIGTGIFSGILSNRLPKDGRIKYSGYCNITTTPKYKSFKREIYHDWSEYTHLILRIRGDGRTYGINLNNRGFYDLTWNDLYHYVLYTRGGPYWQYVKIPFSKFVFSSKGRIQDKQNPVLLFEIANLGITLADDIPGHFRLEIDYIGLECDKYNEEETAYEGYDQTGIRF</sequence>
<keyword evidence="3" id="KW-0496">Mitochondrion</keyword>
<dbReference type="SUPFAM" id="SSF49785">
    <property type="entry name" value="Galactose-binding domain-like"/>
    <property type="match status" value="1"/>
</dbReference>
<keyword evidence="4" id="KW-0143">Chaperone</keyword>
<evidence type="ECO:0000256" key="1">
    <source>
        <dbReference type="ARBA" id="ARBA00004173"/>
    </source>
</evidence>
<protein>
    <submittedName>
        <fullName evidence="7">Complex I intermediate-associated protein 30, mitochondrial</fullName>
    </submittedName>
</protein>
<dbReference type="RefSeq" id="XP_014470793.1">
    <property type="nucleotide sequence ID" value="XM_014615307.1"/>
</dbReference>
<evidence type="ECO:0000256" key="3">
    <source>
        <dbReference type="ARBA" id="ARBA00023128"/>
    </source>
</evidence>
<dbReference type="GO" id="GO:0006120">
    <property type="term" value="P:mitochondrial electron transport, NADH to ubiquinone"/>
    <property type="evidence" value="ECO:0007669"/>
    <property type="project" value="TreeGrafter"/>
</dbReference>
<proteinExistence type="inferred from homology"/>
<dbReference type="InterPro" id="IPR008979">
    <property type="entry name" value="Galactose-bd-like_sf"/>
</dbReference>
<reference evidence="7" key="1">
    <citation type="submission" date="2025-08" db="UniProtKB">
        <authorList>
            <consortium name="RefSeq"/>
        </authorList>
    </citation>
    <scope>IDENTIFICATION</scope>
</reference>
<comment type="similarity">
    <text evidence="2">Belongs to the CIA30 family.</text>
</comment>
<dbReference type="OrthoDB" id="42561at2759"/>
<dbReference type="AlphaFoldDB" id="A0A6P3WXE9"/>
<dbReference type="Proteomes" id="UP000515204">
    <property type="component" value="Unplaced"/>
</dbReference>
<dbReference type="Pfam" id="PF08547">
    <property type="entry name" value="CIA30"/>
    <property type="match status" value="1"/>
</dbReference>
<evidence type="ECO:0000256" key="2">
    <source>
        <dbReference type="ARBA" id="ARBA00007884"/>
    </source>
</evidence>
<accession>A0A6P3WXE9</accession>